<reference evidence="1 2" key="1">
    <citation type="submission" date="2020-05" db="EMBL/GenBank/DDBJ databases">
        <title>Draft genome sequence of Desulfovibrio sp. strain HN2T.</title>
        <authorList>
            <person name="Ueno A."/>
            <person name="Tamazawa S."/>
            <person name="Tamamura S."/>
            <person name="Murakami T."/>
            <person name="Kiyama T."/>
            <person name="Inomata H."/>
            <person name="Amano Y."/>
            <person name="Miyakawa K."/>
            <person name="Tamaki H."/>
            <person name="Naganuma T."/>
            <person name="Kaneko K."/>
        </authorList>
    </citation>
    <scope>NUCLEOTIDE SEQUENCE [LARGE SCALE GENOMIC DNA]</scope>
    <source>
        <strain evidence="1 2">HN2</strain>
    </source>
</reference>
<comment type="caution">
    <text evidence="1">The sequence shown here is derived from an EMBL/GenBank/DDBJ whole genome shotgun (WGS) entry which is preliminary data.</text>
</comment>
<sequence>MSQVTRISAILLAVMVLTGCASLNSIHRTHDFKTGSAIIDAKQRAIIAREDLKNGVLVCAEPSPDAMSAYAAELAGKVGVPNKVAAEFVGSFHEGSSFVGLRTQSIQLLRDESYRLCEAHMNGFISKEEYSILLRRQQRITVALLAIEQLTGAIRPPNISINTKGVVELSKGVDELVLQKEYKNKQIDAKKKEKENVDSSSEGSAEIIKSIDNEIAELEKSRDSLVKGIENGRSMLASGAATAVVIGAEAMSPRSDDHIQAIAGYVDKIVEYTQTDDLGQMCVAHMQRVDSGPLVDKCVSYLDTIVRQENARVKILDAYSSHIEKMKMKNVDDLGKLGNVTLPWQDIVKSAPLQKSMGEE</sequence>
<dbReference type="RefSeq" id="WP_174406241.1">
    <property type="nucleotide sequence ID" value="NZ_BLVO01000016.1"/>
</dbReference>
<dbReference type="PROSITE" id="PS51257">
    <property type="entry name" value="PROKAR_LIPOPROTEIN"/>
    <property type="match status" value="1"/>
</dbReference>
<dbReference type="EMBL" id="BLVO01000016">
    <property type="protein sequence ID" value="GFM34557.1"/>
    <property type="molecule type" value="Genomic_DNA"/>
</dbReference>
<evidence type="ECO:0000313" key="1">
    <source>
        <dbReference type="EMBL" id="GFM34557.1"/>
    </source>
</evidence>
<accession>A0A7J0BLH0</accession>
<evidence type="ECO:0000313" key="2">
    <source>
        <dbReference type="Proteomes" id="UP000503840"/>
    </source>
</evidence>
<gene>
    <name evidence="1" type="ORF">DSM101010T_29220</name>
</gene>
<protein>
    <recommendedName>
        <fullName evidence="3">Lipoprotein</fullName>
    </recommendedName>
</protein>
<proteinExistence type="predicted"/>
<keyword evidence="2" id="KW-1185">Reference proteome</keyword>
<dbReference type="AlphaFoldDB" id="A0A7J0BLH0"/>
<evidence type="ECO:0008006" key="3">
    <source>
        <dbReference type="Google" id="ProtNLM"/>
    </source>
</evidence>
<dbReference type="Proteomes" id="UP000503840">
    <property type="component" value="Unassembled WGS sequence"/>
</dbReference>
<organism evidence="1 2">
    <name type="scientific">Desulfovibrio subterraneus</name>
    <dbReference type="NCBI Taxonomy" id="2718620"/>
    <lineage>
        <taxon>Bacteria</taxon>
        <taxon>Pseudomonadati</taxon>
        <taxon>Thermodesulfobacteriota</taxon>
        <taxon>Desulfovibrionia</taxon>
        <taxon>Desulfovibrionales</taxon>
        <taxon>Desulfovibrionaceae</taxon>
        <taxon>Desulfovibrio</taxon>
    </lineage>
</organism>
<name>A0A7J0BLH0_9BACT</name>